<dbReference type="Gene3D" id="1.10.10.10">
    <property type="entry name" value="Winged helix-like DNA-binding domain superfamily/Winged helix DNA-binding domain"/>
    <property type="match status" value="1"/>
</dbReference>
<dbReference type="RefSeq" id="WP_136961109.1">
    <property type="nucleotide sequence ID" value="NZ_CP039690.1"/>
</dbReference>
<dbReference type="Proteomes" id="UP000298781">
    <property type="component" value="Chromosome"/>
</dbReference>
<feature type="domain" description="HTH Mu-type" evidence="2">
    <location>
        <begin position="5"/>
        <end position="75"/>
    </location>
</feature>
<evidence type="ECO:0000259" key="1">
    <source>
        <dbReference type="PROSITE" id="PS50994"/>
    </source>
</evidence>
<dbReference type="InterPro" id="IPR003314">
    <property type="entry name" value="Mu-type_HTH"/>
</dbReference>
<dbReference type="InterPro" id="IPR036397">
    <property type="entry name" value="RNaseH_sf"/>
</dbReference>
<dbReference type="PROSITE" id="PS50994">
    <property type="entry name" value="INTEGRASE"/>
    <property type="match status" value="1"/>
</dbReference>
<dbReference type="SUPFAM" id="SSF53098">
    <property type="entry name" value="Ribonuclease H-like"/>
    <property type="match status" value="1"/>
</dbReference>
<evidence type="ECO:0008006" key="5">
    <source>
        <dbReference type="Google" id="ProtNLM"/>
    </source>
</evidence>
<keyword evidence="4" id="KW-1185">Reference proteome</keyword>
<dbReference type="InterPro" id="IPR009004">
    <property type="entry name" value="Transposase_Mu_C"/>
</dbReference>
<dbReference type="PROSITE" id="PS51702">
    <property type="entry name" value="HTH_MU"/>
    <property type="match status" value="1"/>
</dbReference>
<dbReference type="GO" id="GO:0003677">
    <property type="term" value="F:DNA binding"/>
    <property type="evidence" value="ECO:0007669"/>
    <property type="project" value="InterPro"/>
</dbReference>
<dbReference type="KEGG" id="pstg:E8M01_16475"/>
<feature type="domain" description="Integrase catalytic" evidence="1">
    <location>
        <begin position="277"/>
        <end position="489"/>
    </location>
</feature>
<protein>
    <recommendedName>
        <fullName evidence="5">Transposase</fullName>
    </recommendedName>
</protein>
<dbReference type="Gene3D" id="3.30.420.10">
    <property type="entry name" value="Ribonuclease H-like superfamily/Ribonuclease H"/>
    <property type="match status" value="1"/>
</dbReference>
<dbReference type="InterPro" id="IPR012337">
    <property type="entry name" value="RNaseH-like_sf"/>
</dbReference>
<accession>A0A4D7B3Q0</accession>
<dbReference type="InterPro" id="IPR036388">
    <property type="entry name" value="WH-like_DNA-bd_sf"/>
</dbReference>
<name>A0A4D7B3Q0_9HYPH</name>
<reference evidence="3 4" key="1">
    <citation type="submission" date="2019-04" db="EMBL/GenBank/DDBJ databases">
        <title>Phreatobacter aquaticus sp. nov.</title>
        <authorList>
            <person name="Choi A."/>
        </authorList>
    </citation>
    <scope>NUCLEOTIDE SEQUENCE [LARGE SCALE GENOMIC DNA]</scope>
    <source>
        <strain evidence="3 4">KCTC 52518</strain>
    </source>
</reference>
<dbReference type="Pfam" id="PF09299">
    <property type="entry name" value="Mu-transpos_C"/>
    <property type="match status" value="1"/>
</dbReference>
<dbReference type="GO" id="GO:0015074">
    <property type="term" value="P:DNA integration"/>
    <property type="evidence" value="ECO:0007669"/>
    <property type="project" value="InterPro"/>
</dbReference>
<dbReference type="OrthoDB" id="7319221at2"/>
<evidence type="ECO:0000313" key="3">
    <source>
        <dbReference type="EMBL" id="QCI65663.1"/>
    </source>
</evidence>
<organism evidence="3 4">
    <name type="scientific">Phreatobacter stygius</name>
    <dbReference type="NCBI Taxonomy" id="1940610"/>
    <lineage>
        <taxon>Bacteria</taxon>
        <taxon>Pseudomonadati</taxon>
        <taxon>Pseudomonadota</taxon>
        <taxon>Alphaproteobacteria</taxon>
        <taxon>Hyphomicrobiales</taxon>
        <taxon>Phreatobacteraceae</taxon>
        <taxon>Phreatobacter</taxon>
    </lineage>
</organism>
<dbReference type="InterPro" id="IPR001584">
    <property type="entry name" value="Integrase_cat-core"/>
</dbReference>
<dbReference type="SUPFAM" id="SSF50610">
    <property type="entry name" value="mu transposase, C-terminal domain"/>
    <property type="match status" value="1"/>
</dbReference>
<evidence type="ECO:0000259" key="2">
    <source>
        <dbReference type="PROSITE" id="PS51702"/>
    </source>
</evidence>
<dbReference type="EMBL" id="CP039690">
    <property type="protein sequence ID" value="QCI65663.1"/>
    <property type="molecule type" value="Genomic_DNA"/>
</dbReference>
<sequence>MTVSSWLAASEIASARLPGLPTSRSKAKDFIARIRADRPDLVRPRAGRGGGYEVSADALPDVARSEIVARAQKTALTDPAAPSQELIDAHEADKRQMASRGTGDLTAHQREVMEARAAVLMAIDARCLASGLGRRPTVLSFLQAVADGQLDPAEMDMVCKANDRRGDVRTLARSTIYAWFAVRADRGIIALAPGQRAKEALPAWFDDFLRLYAKPSKPSIAEALRDFNRSVAPGTAQPTEAQVRRCLAKMPELERMKGRVGKLAMRTRLAYTARDFEDLLPTSVYVADGKTFDAEVSHPIHGGPFRPELTTIIDAGTRRVVGWSAALDENTFGVVDALRRACAGAGVPAIFYTDRGPGYRNKAMDAPLTGFMARAGITPMRALPYNSQAKGVVERLNQIYTGAAKRLPTYIGRDMDKEAKLLVFKTTRRDLAITGTSRLLPGWDAFLEHVEAEIADYNGRPHSGLPRIRDPQIARTRHMTPNEMWAAKVEGFEPIIPDQAELDDMFRPYVLRRTRRALVEWLGNSYFAPALEPLDGQDVVIGYDIRDASRVWVRTIEEIDGERVPGRLIAVATFEGHKTRYVPVSYEQAAMEKRHQARRARLERKIDAVDRELSPAAILDMRPAAPMPTLADRDGALVNVGAVELAASPEPVQKIVSINGRPLFPDDVAFARWVAENPSRVTEVDREYLRDLILTHSTNELLRMSGLDLVRLRSIARNELDHPERAERSA</sequence>
<evidence type="ECO:0000313" key="4">
    <source>
        <dbReference type="Proteomes" id="UP000298781"/>
    </source>
</evidence>
<gene>
    <name evidence="3" type="ORF">E8M01_16475</name>
</gene>
<dbReference type="AlphaFoldDB" id="A0A4D7B3Q0"/>
<proteinExistence type="predicted"/>
<dbReference type="InterPro" id="IPR015378">
    <property type="entry name" value="Transposase-like_Mu_C"/>
</dbReference>